<dbReference type="AlphaFoldDB" id="M4VGC2"/>
<evidence type="ECO:0000313" key="1">
    <source>
        <dbReference type="EMBL" id="AGH97510.1"/>
    </source>
</evidence>
<name>M4VGC2_9BACT</name>
<accession>M4VGC2</accession>
<dbReference type="Proteomes" id="UP000011932">
    <property type="component" value="Chromosome"/>
</dbReference>
<dbReference type="KEGG" id="man:A11S_686"/>
<gene>
    <name evidence="1" type="ORF">A11S_686</name>
</gene>
<proteinExistence type="predicted"/>
<reference evidence="1 2" key="1">
    <citation type="journal article" date="2013" name="ISME J.">
        <title>By their genes ye shall know them: genomic signatures of predatory bacteria.</title>
        <authorList>
            <person name="Pasternak Z."/>
            <person name="Pietrokovski S."/>
            <person name="Rotem O."/>
            <person name="Gophna U."/>
            <person name="Lurie-Weinberger M.N."/>
            <person name="Jurkevitch E."/>
        </authorList>
    </citation>
    <scope>NUCLEOTIDE SEQUENCE [LARGE SCALE GENOMIC DNA]</scope>
    <source>
        <strain evidence="1">EPB</strain>
    </source>
</reference>
<evidence type="ECO:0000313" key="2">
    <source>
        <dbReference type="Proteomes" id="UP000011932"/>
    </source>
</evidence>
<protein>
    <submittedName>
        <fullName evidence="1">Uncharacterized protein</fullName>
    </submittedName>
</protein>
<organism evidence="1 2">
    <name type="scientific">Micavibrio aeruginosavorus EPB</name>
    <dbReference type="NCBI Taxonomy" id="349215"/>
    <lineage>
        <taxon>Bacteria</taxon>
        <taxon>Pseudomonadati</taxon>
        <taxon>Bdellovibrionota</taxon>
        <taxon>Bdellovibrionia</taxon>
        <taxon>Bdellovibrionales</taxon>
        <taxon>Pseudobdellovibrionaceae</taxon>
        <taxon>Micavibrio</taxon>
    </lineage>
</organism>
<dbReference type="EMBL" id="CP003538">
    <property type="protein sequence ID" value="AGH97510.1"/>
    <property type="molecule type" value="Genomic_DNA"/>
</dbReference>
<dbReference type="HOGENOM" id="CLU_3063389_0_0_5"/>
<sequence length="53" mass="5921">MATVAQTISMLAQEMTKFTAAQETTLFAQEMETMLFMVTMVTKPSTDGQQEIK</sequence>